<name>A0ABM9VZU2_9FIRM</name>
<proteinExistence type="predicted"/>
<protein>
    <submittedName>
        <fullName evidence="1">Ankyrin repeats (3 copies)</fullName>
    </submittedName>
</protein>
<reference evidence="1 2" key="1">
    <citation type="submission" date="2016-01" db="EMBL/GenBank/DDBJ databases">
        <authorList>
            <person name="Brown R."/>
        </authorList>
    </citation>
    <scope>NUCLEOTIDE SEQUENCE [LARGE SCALE GENOMIC DNA]</scope>
    <source>
        <strain evidence="1">Sporomusa sphaeroides DSM 2875</strain>
    </source>
</reference>
<dbReference type="InterPro" id="IPR002110">
    <property type="entry name" value="Ankyrin_rpt"/>
</dbReference>
<sequence length="191" mass="21767">MNQSILNENFNFAARMGDLAEVINLLDGGVDILARDDVGWYALWHAVENGHEQMAEYLLEQGFKDFPELVGFALILAATPAMVKLLVRYNPDCYVTNDFGMTARDLMVNCGEYESIAIYDESGLPKPPLNLKLLRGIKRRCCLDRWSALMGIAVPAELRHRLDRLIQDYPYDLKKHKREFLKITDEVSKSA</sequence>
<dbReference type="Gene3D" id="1.25.40.20">
    <property type="entry name" value="Ankyrin repeat-containing domain"/>
    <property type="match status" value="1"/>
</dbReference>
<evidence type="ECO:0000313" key="1">
    <source>
        <dbReference type="EMBL" id="CVK18406.1"/>
    </source>
</evidence>
<dbReference type="EMBL" id="FCOW01000004">
    <property type="protein sequence ID" value="CVK18406.1"/>
    <property type="molecule type" value="Genomic_DNA"/>
</dbReference>
<dbReference type="Proteomes" id="UP000245702">
    <property type="component" value="Unassembled WGS sequence"/>
</dbReference>
<dbReference type="SUPFAM" id="SSF48403">
    <property type="entry name" value="Ankyrin repeat"/>
    <property type="match status" value="1"/>
</dbReference>
<comment type="caution">
    <text evidence="1">The sequence shown here is derived from an EMBL/GenBank/DDBJ whole genome shotgun (WGS) entry which is preliminary data.</text>
</comment>
<dbReference type="RefSeq" id="WP_075756342.1">
    <property type="nucleotide sequence ID" value="NZ_CP146991.1"/>
</dbReference>
<evidence type="ECO:0000313" key="2">
    <source>
        <dbReference type="Proteomes" id="UP000245702"/>
    </source>
</evidence>
<gene>
    <name evidence="1" type="ORF">SSPH_01044</name>
</gene>
<keyword evidence="2" id="KW-1185">Reference proteome</keyword>
<dbReference type="Pfam" id="PF12796">
    <property type="entry name" value="Ank_2"/>
    <property type="match status" value="1"/>
</dbReference>
<organism evidence="1 2">
    <name type="scientific">Sporomusa sphaeroides DSM 2875</name>
    <dbReference type="NCBI Taxonomy" id="1337886"/>
    <lineage>
        <taxon>Bacteria</taxon>
        <taxon>Bacillati</taxon>
        <taxon>Bacillota</taxon>
        <taxon>Negativicutes</taxon>
        <taxon>Selenomonadales</taxon>
        <taxon>Sporomusaceae</taxon>
        <taxon>Sporomusa</taxon>
    </lineage>
</organism>
<accession>A0ABM9VZU2</accession>
<dbReference type="InterPro" id="IPR036770">
    <property type="entry name" value="Ankyrin_rpt-contain_sf"/>
</dbReference>